<evidence type="ECO:0000313" key="2">
    <source>
        <dbReference type="EMBL" id="AOZ10587.1"/>
    </source>
</evidence>
<keyword evidence="3" id="KW-1185">Reference proteome</keyword>
<reference evidence="2 3" key="1">
    <citation type="submission" date="2016-10" db="EMBL/GenBank/DDBJ databases">
        <title>Complete genome sequences of three Cupriavidus strains isolated from various Malaysian environments.</title>
        <authorList>
            <person name="Abdullah A.A.-A."/>
            <person name="Shafie N.A.H."/>
            <person name="Lau N.S."/>
        </authorList>
    </citation>
    <scope>NUCLEOTIDE SEQUENCE [LARGE SCALE GENOMIC DNA]</scope>
    <source>
        <strain evidence="2 3">USMAA1020</strain>
    </source>
</reference>
<organism evidence="2 3">
    <name type="scientific">Cupriavidus malaysiensis</name>
    <dbReference type="NCBI Taxonomy" id="367825"/>
    <lineage>
        <taxon>Bacteria</taxon>
        <taxon>Pseudomonadati</taxon>
        <taxon>Pseudomonadota</taxon>
        <taxon>Betaproteobacteria</taxon>
        <taxon>Burkholderiales</taxon>
        <taxon>Burkholderiaceae</taxon>
        <taxon>Cupriavidus</taxon>
    </lineage>
</organism>
<proteinExistence type="predicted"/>
<name>A0ABN4TTI3_9BURK</name>
<evidence type="ECO:0000313" key="3">
    <source>
        <dbReference type="Proteomes" id="UP000177515"/>
    </source>
</evidence>
<feature type="region of interest" description="Disordered" evidence="1">
    <location>
        <begin position="1"/>
        <end position="20"/>
    </location>
</feature>
<dbReference type="RefSeq" id="WP_071073068.1">
    <property type="nucleotide sequence ID" value="NZ_CP017755.1"/>
</dbReference>
<dbReference type="Proteomes" id="UP000177515">
    <property type="component" value="Chromosome 2"/>
</dbReference>
<accession>A0ABN4TTI3</accession>
<sequence>MPTSHNHAPPPSVREPAGLPVSGDDLARLLEQIAHDLRSSVNVTQTWCYLLEQAGGNQALARASGALRGAIQQQVDLAVDIEALACLMAGRRAAPAAPFDMACVLAGAVAEARHAAARHGVAIEVAGAEDGEGAAGGQSGLAGTVAWPREWADALARHFVRFAAAGAGVDTTLRIRAQIRGADLVLRAEIQPGVGASHCAAWCEGVARFFQREAQQTARREREGISALVLRMLVEAGRQSIACTVEAGVVVLAVTVPRQAALAAAPARSSERCPPRKAAGR</sequence>
<gene>
    <name evidence="2" type="ORF">BKK80_34160</name>
</gene>
<dbReference type="EMBL" id="CP017755">
    <property type="protein sequence ID" value="AOZ10587.1"/>
    <property type="molecule type" value="Genomic_DNA"/>
</dbReference>
<protein>
    <recommendedName>
        <fullName evidence="4">Sensor histidine kinase</fullName>
    </recommendedName>
</protein>
<evidence type="ECO:0000256" key="1">
    <source>
        <dbReference type="SAM" id="MobiDB-lite"/>
    </source>
</evidence>
<evidence type="ECO:0008006" key="4">
    <source>
        <dbReference type="Google" id="ProtNLM"/>
    </source>
</evidence>